<gene>
    <name evidence="1" type="ORF">GJ743_18345</name>
</gene>
<reference evidence="1 2" key="1">
    <citation type="submission" date="2019-11" db="EMBL/GenBank/DDBJ databases">
        <title>Agromyces kandeliae sp. nov., isolated from mangrove soil.</title>
        <authorList>
            <person name="Wang R."/>
        </authorList>
    </citation>
    <scope>NUCLEOTIDE SEQUENCE [LARGE SCALE GENOMIC DNA]</scope>
    <source>
        <strain evidence="1 2">JCM 11433</strain>
    </source>
</reference>
<proteinExistence type="predicted"/>
<organism evidence="1 2">
    <name type="scientific">Agromyces bracchium</name>
    <dbReference type="NCBI Taxonomy" id="88376"/>
    <lineage>
        <taxon>Bacteria</taxon>
        <taxon>Bacillati</taxon>
        <taxon>Actinomycetota</taxon>
        <taxon>Actinomycetes</taxon>
        <taxon>Micrococcales</taxon>
        <taxon>Microbacteriaceae</taxon>
        <taxon>Agromyces</taxon>
    </lineage>
</organism>
<name>A0A6I3ME97_9MICO</name>
<evidence type="ECO:0000313" key="2">
    <source>
        <dbReference type="Proteomes" id="UP000433071"/>
    </source>
</evidence>
<dbReference type="InterPro" id="IPR025332">
    <property type="entry name" value="DUF4238"/>
</dbReference>
<dbReference type="AlphaFoldDB" id="A0A6I3ME97"/>
<comment type="caution">
    <text evidence="1">The sequence shown here is derived from an EMBL/GenBank/DDBJ whole genome shotgun (WGS) entry which is preliminary data.</text>
</comment>
<dbReference type="OrthoDB" id="580988at2"/>
<dbReference type="EMBL" id="WMLB01000044">
    <property type="protein sequence ID" value="MTH70327.1"/>
    <property type="molecule type" value="Genomic_DNA"/>
</dbReference>
<dbReference type="Pfam" id="PF14022">
    <property type="entry name" value="DUF4238"/>
    <property type="match status" value="1"/>
</dbReference>
<sequence>MNATHDTKDVTAPKKHHFVPQMLLRKFASADGSLRVFAIDREATYTSKTLGLGQVKGGHNRVRPDGTVDREFLEQWMSSLEGAAADDIAKLVASNELTVDLKDYPALPWLASLQHNRSRALMGYLKARLEAESMTGSALETQTAILDVTARNVLRAWESSKDEYARPKDQWDSMVSVLGYLRWDVLRYEKPRLVVSDGFAAQYGVAPEYEAAYDKTAKNWAKHGIGVPQHQAASFTIPLTTQVALHLHHGDARKYLSAQQVNQRTIYAARSFVALPSDWTLPDEALGDVGEWIDTQRFVRSMIAKNA</sequence>
<evidence type="ECO:0000313" key="1">
    <source>
        <dbReference type="EMBL" id="MTH70327.1"/>
    </source>
</evidence>
<dbReference type="Proteomes" id="UP000433071">
    <property type="component" value="Unassembled WGS sequence"/>
</dbReference>
<keyword evidence="2" id="KW-1185">Reference proteome</keyword>
<protein>
    <submittedName>
        <fullName evidence="1">DUF4238 domain-containing protein</fullName>
    </submittedName>
</protein>
<accession>A0A6I3ME97</accession>